<dbReference type="EMBL" id="MJBS01000181">
    <property type="protein sequence ID" value="OHE91526.1"/>
    <property type="molecule type" value="Genomic_DNA"/>
</dbReference>
<dbReference type="GeneID" id="34566302"/>
<protein>
    <submittedName>
        <fullName evidence="1">Uncharacterized protein</fullName>
    </submittedName>
</protein>
<evidence type="ECO:0000313" key="2">
    <source>
        <dbReference type="Proteomes" id="UP000176998"/>
    </source>
</evidence>
<gene>
    <name evidence="1" type="ORF">CORC01_13175</name>
</gene>
<comment type="caution">
    <text evidence="1">The sequence shown here is derived from an EMBL/GenBank/DDBJ whole genome shotgun (WGS) entry which is preliminary data.</text>
</comment>
<dbReference type="Proteomes" id="UP000176998">
    <property type="component" value="Unassembled WGS sequence"/>
</dbReference>
<keyword evidence="2" id="KW-1185">Reference proteome</keyword>
<dbReference type="RefSeq" id="XP_022468699.1">
    <property type="nucleotide sequence ID" value="XM_022624792.1"/>
</dbReference>
<dbReference type="AlphaFoldDB" id="A0A1G4AQZ6"/>
<proteinExistence type="predicted"/>
<name>A0A1G4AQZ6_9PEZI</name>
<reference evidence="1 2" key="1">
    <citation type="submission" date="2016-09" db="EMBL/GenBank/DDBJ databases">
        <authorList>
            <person name="Capua I."/>
            <person name="De Benedictis P."/>
            <person name="Joannis T."/>
            <person name="Lombin L.H."/>
            <person name="Cattoli G."/>
        </authorList>
    </citation>
    <scope>NUCLEOTIDE SEQUENCE [LARGE SCALE GENOMIC DNA]</scope>
    <source>
        <strain evidence="1 2">IMI 309357</strain>
    </source>
</reference>
<sequence>MCNYVLLIPKCQHNPILLFNASCHLVFKELQHINRPAVWDGSALIKIPFRVLEPCHPDLHNIRPIYMSDSCP</sequence>
<accession>A0A1G4AQZ6</accession>
<organism evidence="1 2">
    <name type="scientific">Colletotrichum orchidophilum</name>
    <dbReference type="NCBI Taxonomy" id="1209926"/>
    <lineage>
        <taxon>Eukaryota</taxon>
        <taxon>Fungi</taxon>
        <taxon>Dikarya</taxon>
        <taxon>Ascomycota</taxon>
        <taxon>Pezizomycotina</taxon>
        <taxon>Sordariomycetes</taxon>
        <taxon>Hypocreomycetidae</taxon>
        <taxon>Glomerellales</taxon>
        <taxon>Glomerellaceae</taxon>
        <taxon>Colletotrichum</taxon>
    </lineage>
</organism>
<dbReference type="OrthoDB" id="3443479at2759"/>
<evidence type="ECO:0000313" key="1">
    <source>
        <dbReference type="EMBL" id="OHE91526.1"/>
    </source>
</evidence>